<evidence type="ECO:0000313" key="2">
    <source>
        <dbReference type="Proteomes" id="UP000499080"/>
    </source>
</evidence>
<gene>
    <name evidence="1" type="ORF">AVEN_76854_1</name>
</gene>
<comment type="caution">
    <text evidence="1">The sequence shown here is derived from an EMBL/GenBank/DDBJ whole genome shotgun (WGS) entry which is preliminary data.</text>
</comment>
<organism evidence="1 2">
    <name type="scientific">Araneus ventricosus</name>
    <name type="common">Orbweaver spider</name>
    <name type="synonym">Epeira ventricosa</name>
    <dbReference type="NCBI Taxonomy" id="182803"/>
    <lineage>
        <taxon>Eukaryota</taxon>
        <taxon>Metazoa</taxon>
        <taxon>Ecdysozoa</taxon>
        <taxon>Arthropoda</taxon>
        <taxon>Chelicerata</taxon>
        <taxon>Arachnida</taxon>
        <taxon>Araneae</taxon>
        <taxon>Araneomorphae</taxon>
        <taxon>Entelegynae</taxon>
        <taxon>Araneoidea</taxon>
        <taxon>Araneidae</taxon>
        <taxon>Araneus</taxon>
    </lineage>
</organism>
<proteinExistence type="predicted"/>
<dbReference type="AlphaFoldDB" id="A0A4Y2Q949"/>
<evidence type="ECO:0000313" key="1">
    <source>
        <dbReference type="EMBL" id="GBN59772.1"/>
    </source>
</evidence>
<dbReference type="EMBL" id="BGPR01137324">
    <property type="protein sequence ID" value="GBN59772.1"/>
    <property type="molecule type" value="Genomic_DNA"/>
</dbReference>
<name>A0A4Y2Q949_ARAVE</name>
<reference evidence="1 2" key="1">
    <citation type="journal article" date="2019" name="Sci. Rep.">
        <title>Orb-weaving spider Araneus ventricosus genome elucidates the spidroin gene catalogue.</title>
        <authorList>
            <person name="Kono N."/>
            <person name="Nakamura H."/>
            <person name="Ohtoshi R."/>
            <person name="Moran D.A.P."/>
            <person name="Shinohara A."/>
            <person name="Yoshida Y."/>
            <person name="Fujiwara M."/>
            <person name="Mori M."/>
            <person name="Tomita M."/>
            <person name="Arakawa K."/>
        </authorList>
    </citation>
    <scope>NUCLEOTIDE SEQUENCE [LARGE SCALE GENOMIC DNA]</scope>
</reference>
<protein>
    <submittedName>
        <fullName evidence="1">Uncharacterized protein</fullName>
    </submittedName>
</protein>
<sequence length="116" mass="13307">MTSIPRPTNTPSESHKWAAAYGLGTAGVEVWRVWCRLRYRPRHLIKSFCKRPIFSRYLSHRAHLQLRTSSTNDATDVEEVFDPVLSSPNDTAGKNFSTSRKYSNYLKHATTYSKSN</sequence>
<dbReference type="Proteomes" id="UP000499080">
    <property type="component" value="Unassembled WGS sequence"/>
</dbReference>
<accession>A0A4Y2Q949</accession>
<keyword evidence="2" id="KW-1185">Reference proteome</keyword>